<dbReference type="SUPFAM" id="SSF48163">
    <property type="entry name" value="An anticodon-binding domain of class I aminoacyl-tRNA synthetases"/>
    <property type="match status" value="1"/>
</dbReference>
<dbReference type="InterPro" id="IPR000924">
    <property type="entry name" value="Glu/Gln-tRNA-synth"/>
</dbReference>
<sequence length="471" mass="52631">MNDTVTTRFAPSPTGHIHVGNARTALFNALLARGRGGHFMLRVEDTDAERSRDNFLTSLMEDLRWLGLDWSLGHDAGGEQGPYRQSERQAIYARHFKRLDDAGLIYPCFCTPEQLKRSRAAQRAAGKPPRYAGTCARLDPDEARRRLESGEPASWRFRVPSGRRIEFEDFIRGPQSFQSDEIGDFVIRRTDGTPAFFFSNALDDALMGVSHVMRGEDHLTNTPRQLLLLEALDLPAPVYGHLPLIADSDGGPLSKRAGSLGIRDFRAEGYLPLALLNYMARLGHRYDEEDRFRSLEELAADFAPGRVGRAPARYDAQQLLHWQKVAVARLDADAAWQWMADAVAGAVPPGKARAFCDLIRHNVVFPAEARAWARRLFDHPGDLDADTRAVVEESGREFFEAALDALEATGPDYQEWVDRIRQTTGARGKKLFMPLRIALTGSRRGPELDGVLTLIGQTEAARRLERCIGLT</sequence>
<dbReference type="Gene3D" id="3.40.50.620">
    <property type="entry name" value="HUPs"/>
    <property type="match status" value="1"/>
</dbReference>
<evidence type="ECO:0000313" key="10">
    <source>
        <dbReference type="EMBL" id="MDQ2068936.1"/>
    </source>
</evidence>
<dbReference type="EC" id="6.1.1.17" evidence="7"/>
<dbReference type="Pfam" id="PF00749">
    <property type="entry name" value="tRNA-synt_1c"/>
    <property type="match status" value="1"/>
</dbReference>
<dbReference type="NCBIfam" id="TIGR00464">
    <property type="entry name" value="gltX_bact"/>
    <property type="match status" value="1"/>
</dbReference>
<dbReference type="PANTHER" id="PTHR43311:SF2">
    <property type="entry name" value="GLUTAMATE--TRNA LIGASE, MITOCHONDRIAL-RELATED"/>
    <property type="match status" value="1"/>
</dbReference>
<feature type="short sequence motif" description="'HIGH' region" evidence="7">
    <location>
        <begin position="11"/>
        <end position="21"/>
    </location>
</feature>
<keyword evidence="3 7" id="KW-0547">Nucleotide-binding</keyword>
<keyword evidence="7" id="KW-0963">Cytoplasm</keyword>
<keyword evidence="6 7" id="KW-0030">Aminoacyl-tRNA synthetase</keyword>
<proteinExistence type="inferred from homology"/>
<feature type="domain" description="Glutamyl/glutaminyl-tRNA synthetase class Ib catalytic" evidence="8">
    <location>
        <begin position="5"/>
        <end position="319"/>
    </location>
</feature>
<dbReference type="EMBL" id="JAVDDT010000002">
    <property type="protein sequence ID" value="MDQ2068936.1"/>
    <property type="molecule type" value="Genomic_DNA"/>
</dbReference>
<dbReference type="InterPro" id="IPR008925">
    <property type="entry name" value="aa_tRNA-synth_I_cd-bd_sf"/>
</dbReference>
<evidence type="ECO:0000256" key="5">
    <source>
        <dbReference type="ARBA" id="ARBA00022917"/>
    </source>
</evidence>
<dbReference type="PROSITE" id="PS00178">
    <property type="entry name" value="AA_TRNA_LIGASE_I"/>
    <property type="match status" value="1"/>
</dbReference>
<dbReference type="InterPro" id="IPR020058">
    <property type="entry name" value="Glu/Gln-tRNA-synth_Ib_cat-dom"/>
</dbReference>
<dbReference type="Pfam" id="PF19269">
    <property type="entry name" value="Anticodon_2"/>
    <property type="match status" value="1"/>
</dbReference>
<dbReference type="NCBIfam" id="NF004315">
    <property type="entry name" value="PRK05710.1-4"/>
    <property type="match status" value="1"/>
</dbReference>
<dbReference type="PANTHER" id="PTHR43311">
    <property type="entry name" value="GLUTAMATE--TRNA LIGASE"/>
    <property type="match status" value="1"/>
</dbReference>
<evidence type="ECO:0000256" key="1">
    <source>
        <dbReference type="ARBA" id="ARBA00007894"/>
    </source>
</evidence>
<feature type="domain" description="Aminoacyl-tRNA synthetase class I anticodon-binding" evidence="9">
    <location>
        <begin position="353"/>
        <end position="468"/>
    </location>
</feature>
<keyword evidence="5 7" id="KW-0648">Protein biosynthesis</keyword>
<dbReference type="InterPro" id="IPR001412">
    <property type="entry name" value="aa-tRNA-synth_I_CS"/>
</dbReference>
<comment type="similarity">
    <text evidence="1 7">Belongs to the class-I aminoacyl-tRNA synthetase family. Glutamate--tRNA ligase type 1 subfamily.</text>
</comment>
<keyword evidence="11" id="KW-1185">Reference proteome</keyword>
<keyword evidence="2 7" id="KW-0436">Ligase</keyword>
<dbReference type="InterPro" id="IPR045462">
    <property type="entry name" value="aa-tRNA-synth_I_cd-bd"/>
</dbReference>
<evidence type="ECO:0000256" key="3">
    <source>
        <dbReference type="ARBA" id="ARBA00022741"/>
    </source>
</evidence>
<comment type="function">
    <text evidence="7">Catalyzes the attachment of glutamate to tRNA(Glu) in a two-step reaction: glutamate is first activated by ATP to form Glu-AMP and then transferred to the acceptor end of tRNA(Glu).</text>
</comment>
<reference evidence="10 11" key="1">
    <citation type="submission" date="2023-08" db="EMBL/GenBank/DDBJ databases">
        <title>Whole-genome sequencing of halo(alkali)philic microorganisms from hypersaline lakes.</title>
        <authorList>
            <person name="Sorokin D.Y."/>
            <person name="Abbas B."/>
            <person name="Merkel A.Y."/>
        </authorList>
    </citation>
    <scope>NUCLEOTIDE SEQUENCE [LARGE SCALE GENOMIC DNA]</scope>
    <source>
        <strain evidence="10 11">AB-CW4</strain>
    </source>
</reference>
<name>A0ABU0W4I5_9GAMM</name>
<evidence type="ECO:0000256" key="6">
    <source>
        <dbReference type="ARBA" id="ARBA00023146"/>
    </source>
</evidence>
<dbReference type="Gene3D" id="1.10.10.350">
    <property type="match status" value="1"/>
</dbReference>
<comment type="catalytic activity">
    <reaction evidence="7">
        <text>tRNA(Glu) + L-glutamate + ATP = L-glutamyl-tRNA(Glu) + AMP + diphosphate</text>
        <dbReference type="Rhea" id="RHEA:23540"/>
        <dbReference type="Rhea" id="RHEA-COMP:9663"/>
        <dbReference type="Rhea" id="RHEA-COMP:9680"/>
        <dbReference type="ChEBI" id="CHEBI:29985"/>
        <dbReference type="ChEBI" id="CHEBI:30616"/>
        <dbReference type="ChEBI" id="CHEBI:33019"/>
        <dbReference type="ChEBI" id="CHEBI:78442"/>
        <dbReference type="ChEBI" id="CHEBI:78520"/>
        <dbReference type="ChEBI" id="CHEBI:456215"/>
        <dbReference type="EC" id="6.1.1.17"/>
    </reaction>
</comment>
<accession>A0ABU0W4I5</accession>
<dbReference type="GO" id="GO:0004818">
    <property type="term" value="F:glutamate-tRNA ligase activity"/>
    <property type="evidence" value="ECO:0007669"/>
    <property type="project" value="UniProtKB-EC"/>
</dbReference>
<dbReference type="RefSeq" id="WP_306727432.1">
    <property type="nucleotide sequence ID" value="NZ_JAVDDT010000002.1"/>
</dbReference>
<dbReference type="InterPro" id="IPR049940">
    <property type="entry name" value="GluQ/Sye"/>
</dbReference>
<feature type="short sequence motif" description="'KMSKS' region" evidence="7">
    <location>
        <begin position="252"/>
        <end position="256"/>
    </location>
</feature>
<dbReference type="InterPro" id="IPR014729">
    <property type="entry name" value="Rossmann-like_a/b/a_fold"/>
</dbReference>
<evidence type="ECO:0000259" key="9">
    <source>
        <dbReference type="Pfam" id="PF19269"/>
    </source>
</evidence>
<evidence type="ECO:0000256" key="4">
    <source>
        <dbReference type="ARBA" id="ARBA00022840"/>
    </source>
</evidence>
<keyword evidence="4 7" id="KW-0067">ATP-binding</keyword>
<dbReference type="InterPro" id="IPR004527">
    <property type="entry name" value="Glu-tRNA-ligase_bac/mito"/>
</dbReference>
<dbReference type="PRINTS" id="PR00987">
    <property type="entry name" value="TRNASYNTHGLU"/>
</dbReference>
<comment type="caution">
    <text evidence="10">The sequence shown here is derived from an EMBL/GenBank/DDBJ whole genome shotgun (WGS) entry which is preliminary data.</text>
</comment>
<comment type="subunit">
    <text evidence="7">Monomer.</text>
</comment>
<comment type="caution">
    <text evidence="7">Lacks conserved residue(s) required for the propagation of feature annotation.</text>
</comment>
<evidence type="ECO:0000313" key="11">
    <source>
        <dbReference type="Proteomes" id="UP001239019"/>
    </source>
</evidence>
<dbReference type="SUPFAM" id="SSF52374">
    <property type="entry name" value="Nucleotidylyl transferase"/>
    <property type="match status" value="1"/>
</dbReference>
<feature type="binding site" evidence="7">
    <location>
        <position position="255"/>
    </location>
    <ligand>
        <name>ATP</name>
        <dbReference type="ChEBI" id="CHEBI:30616"/>
    </ligand>
</feature>
<dbReference type="HAMAP" id="MF_00022">
    <property type="entry name" value="Glu_tRNA_synth_type1"/>
    <property type="match status" value="1"/>
</dbReference>
<comment type="subcellular location">
    <subcellularLocation>
        <location evidence="7">Cytoplasm</location>
    </subcellularLocation>
</comment>
<dbReference type="InterPro" id="IPR020751">
    <property type="entry name" value="aa-tRNA-synth_I_codon-bd_sub2"/>
</dbReference>
<organism evidence="10 11">
    <name type="scientific">Natronospira bacteriovora</name>
    <dbReference type="NCBI Taxonomy" id="3069753"/>
    <lineage>
        <taxon>Bacteria</taxon>
        <taxon>Pseudomonadati</taxon>
        <taxon>Pseudomonadota</taxon>
        <taxon>Gammaproteobacteria</taxon>
        <taxon>Natronospirales</taxon>
        <taxon>Natronospiraceae</taxon>
        <taxon>Natronospira</taxon>
    </lineage>
</organism>
<dbReference type="Proteomes" id="UP001239019">
    <property type="component" value="Unassembled WGS sequence"/>
</dbReference>
<gene>
    <name evidence="7 10" type="primary">gltX</name>
    <name evidence="10" type="ORF">RBH19_03485</name>
</gene>
<evidence type="ECO:0000256" key="2">
    <source>
        <dbReference type="ARBA" id="ARBA00022598"/>
    </source>
</evidence>
<evidence type="ECO:0000259" key="8">
    <source>
        <dbReference type="Pfam" id="PF00749"/>
    </source>
</evidence>
<evidence type="ECO:0000256" key="7">
    <source>
        <dbReference type="HAMAP-Rule" id="MF_00022"/>
    </source>
</evidence>
<protein>
    <recommendedName>
        <fullName evidence="7">Glutamate--tRNA ligase</fullName>
        <ecNumber evidence="7">6.1.1.17</ecNumber>
    </recommendedName>
    <alternativeName>
        <fullName evidence="7">Glutamyl-tRNA synthetase</fullName>
        <shortName evidence="7">GluRS</shortName>
    </alternativeName>
</protein>